<dbReference type="SUPFAM" id="SSF56784">
    <property type="entry name" value="HAD-like"/>
    <property type="match status" value="1"/>
</dbReference>
<keyword evidence="10 12" id="KW-1133">Transmembrane helix</keyword>
<dbReference type="NCBIfam" id="TIGR01494">
    <property type="entry name" value="ATPase_P-type"/>
    <property type="match status" value="2"/>
</dbReference>
<comment type="caution">
    <text evidence="14">The sequence shown here is derived from an EMBL/GenBank/DDBJ whole genome shotgun (WGS) entry which is preliminary data.</text>
</comment>
<feature type="transmembrane region" description="Helical" evidence="12">
    <location>
        <begin position="839"/>
        <end position="861"/>
    </location>
</feature>
<dbReference type="Gene3D" id="1.20.1110.10">
    <property type="entry name" value="Calcium-transporting ATPase, transmembrane domain"/>
    <property type="match status" value="1"/>
</dbReference>
<dbReference type="SFLD" id="SFLDF00027">
    <property type="entry name" value="p-type_atpase"/>
    <property type="match status" value="1"/>
</dbReference>
<protein>
    <submittedName>
        <fullName evidence="14">Haloacid dehalogenase</fullName>
    </submittedName>
</protein>
<keyword evidence="3" id="KW-1003">Cell membrane</keyword>
<dbReference type="InterPro" id="IPR004014">
    <property type="entry name" value="ATPase_P-typ_cation-transptr_N"/>
</dbReference>
<name>A0A9W6FUE4_9BACT</name>
<evidence type="ECO:0000313" key="14">
    <source>
        <dbReference type="EMBL" id="GLI35063.1"/>
    </source>
</evidence>
<dbReference type="Gene3D" id="3.40.1110.10">
    <property type="entry name" value="Calcium-transporting ATPase, cytoplasmic domain N"/>
    <property type="match status" value="1"/>
</dbReference>
<feature type="transmembrane region" description="Helical" evidence="12">
    <location>
        <begin position="139"/>
        <end position="156"/>
    </location>
</feature>
<evidence type="ECO:0000256" key="5">
    <source>
        <dbReference type="ARBA" id="ARBA00022692"/>
    </source>
</evidence>
<evidence type="ECO:0000256" key="4">
    <source>
        <dbReference type="ARBA" id="ARBA00022553"/>
    </source>
</evidence>
<dbReference type="InterPro" id="IPR036412">
    <property type="entry name" value="HAD-like_sf"/>
</dbReference>
<dbReference type="InterPro" id="IPR023214">
    <property type="entry name" value="HAD_sf"/>
</dbReference>
<evidence type="ECO:0000256" key="11">
    <source>
        <dbReference type="ARBA" id="ARBA00023136"/>
    </source>
</evidence>
<comment type="similarity">
    <text evidence="2">Belongs to the cation transport ATPase (P-type) (TC 3.A.3) family. Type IIA subfamily.</text>
</comment>
<keyword evidence="15" id="KW-1185">Reference proteome</keyword>
<dbReference type="InterPro" id="IPR008250">
    <property type="entry name" value="ATPase_P-typ_transduc_dom_A_sf"/>
</dbReference>
<dbReference type="InterPro" id="IPR006068">
    <property type="entry name" value="ATPase_P-typ_cation-transptr_C"/>
</dbReference>
<keyword evidence="11 12" id="KW-0472">Membrane</keyword>
<feature type="transmembrane region" description="Helical" evidence="12">
    <location>
        <begin position="921"/>
        <end position="939"/>
    </location>
</feature>
<feature type="transmembrane region" description="Helical" evidence="12">
    <location>
        <begin position="332"/>
        <end position="356"/>
    </location>
</feature>
<dbReference type="GO" id="GO:0019829">
    <property type="term" value="F:ATPase-coupled monoatomic cation transmembrane transporter activity"/>
    <property type="evidence" value="ECO:0007669"/>
    <property type="project" value="TreeGrafter"/>
</dbReference>
<feature type="transmembrane region" description="Helical" evidence="12">
    <location>
        <begin position="108"/>
        <end position="133"/>
    </location>
</feature>
<reference evidence="14" key="1">
    <citation type="submission" date="2022-12" db="EMBL/GenBank/DDBJ databases">
        <title>Reference genome sequencing for broad-spectrum identification of bacterial and archaeal isolates by mass spectrometry.</title>
        <authorList>
            <person name="Sekiguchi Y."/>
            <person name="Tourlousse D.M."/>
        </authorList>
    </citation>
    <scope>NUCLEOTIDE SEQUENCE</scope>
    <source>
        <strain evidence="14">ASRB1</strain>
    </source>
</reference>
<keyword evidence="7" id="KW-0067">ATP-binding</keyword>
<evidence type="ECO:0000313" key="15">
    <source>
        <dbReference type="Proteomes" id="UP001144372"/>
    </source>
</evidence>
<dbReference type="SUPFAM" id="SSF81653">
    <property type="entry name" value="Calcium ATPase, transduction domain A"/>
    <property type="match status" value="1"/>
</dbReference>
<feature type="domain" description="Cation-transporting P-type ATPase N-terminal" evidence="13">
    <location>
        <begin position="63"/>
        <end position="136"/>
    </location>
</feature>
<dbReference type="SFLD" id="SFLDG00002">
    <property type="entry name" value="C1.7:_P-type_atpase_like"/>
    <property type="match status" value="1"/>
</dbReference>
<dbReference type="PRINTS" id="PR00121">
    <property type="entry name" value="NAKATPASE"/>
</dbReference>
<dbReference type="Proteomes" id="UP001144372">
    <property type="component" value="Unassembled WGS sequence"/>
</dbReference>
<keyword evidence="8" id="KW-0460">Magnesium</keyword>
<dbReference type="GO" id="GO:0005886">
    <property type="term" value="C:plasma membrane"/>
    <property type="evidence" value="ECO:0007669"/>
    <property type="project" value="UniProtKB-SubCell"/>
</dbReference>
<keyword evidence="9" id="KW-1278">Translocase</keyword>
<dbReference type="Pfam" id="PF00122">
    <property type="entry name" value="E1-E2_ATPase"/>
    <property type="match status" value="1"/>
</dbReference>
<dbReference type="SFLD" id="SFLDS00003">
    <property type="entry name" value="Haloacid_Dehalogenase"/>
    <property type="match status" value="1"/>
</dbReference>
<dbReference type="EMBL" id="BSDR01000001">
    <property type="protein sequence ID" value="GLI35063.1"/>
    <property type="molecule type" value="Genomic_DNA"/>
</dbReference>
<evidence type="ECO:0000256" key="3">
    <source>
        <dbReference type="ARBA" id="ARBA00022475"/>
    </source>
</evidence>
<dbReference type="SUPFAM" id="SSF81665">
    <property type="entry name" value="Calcium ATPase, transmembrane domain M"/>
    <property type="match status" value="1"/>
</dbReference>
<evidence type="ECO:0000256" key="2">
    <source>
        <dbReference type="ARBA" id="ARBA00005675"/>
    </source>
</evidence>
<dbReference type="PROSITE" id="PS00154">
    <property type="entry name" value="ATPASE_E1_E2"/>
    <property type="match status" value="1"/>
</dbReference>
<feature type="transmembrane region" description="Helical" evidence="12">
    <location>
        <begin position="881"/>
        <end position="901"/>
    </location>
</feature>
<feature type="transmembrane region" description="Helical" evidence="12">
    <location>
        <begin position="945"/>
        <end position="968"/>
    </location>
</feature>
<dbReference type="FunFam" id="2.70.150.10:FF:000160">
    <property type="entry name" value="Sarcoplasmic/endoplasmic reticulum calcium ATPase 1"/>
    <property type="match status" value="1"/>
</dbReference>
<dbReference type="InterPro" id="IPR059000">
    <property type="entry name" value="ATPase_P-type_domA"/>
</dbReference>
<dbReference type="InterPro" id="IPR018303">
    <property type="entry name" value="ATPase_P-typ_P_site"/>
</dbReference>
<dbReference type="SUPFAM" id="SSF81660">
    <property type="entry name" value="Metal cation-transporting ATPase, ATP-binding domain N"/>
    <property type="match status" value="1"/>
</dbReference>
<dbReference type="AlphaFoldDB" id="A0A9W6FUE4"/>
<dbReference type="Pfam" id="PF00689">
    <property type="entry name" value="Cation_ATPase_C"/>
    <property type="match status" value="1"/>
</dbReference>
<dbReference type="Gene3D" id="2.70.150.10">
    <property type="entry name" value="Calcium-transporting ATPase, cytoplasmic transduction domain A"/>
    <property type="match status" value="1"/>
</dbReference>
<evidence type="ECO:0000256" key="10">
    <source>
        <dbReference type="ARBA" id="ARBA00022989"/>
    </source>
</evidence>
<dbReference type="PANTHER" id="PTHR43294">
    <property type="entry name" value="SODIUM/POTASSIUM-TRANSPORTING ATPASE SUBUNIT ALPHA"/>
    <property type="match status" value="1"/>
</dbReference>
<dbReference type="Gene3D" id="3.40.50.1000">
    <property type="entry name" value="HAD superfamily/HAD-like"/>
    <property type="match status" value="1"/>
</dbReference>
<dbReference type="PRINTS" id="PR00119">
    <property type="entry name" value="CATATPASE"/>
</dbReference>
<dbReference type="InterPro" id="IPR001757">
    <property type="entry name" value="P_typ_ATPase"/>
</dbReference>
<dbReference type="PANTHER" id="PTHR43294:SF21">
    <property type="entry name" value="CATION TRANSPORTING ATPASE"/>
    <property type="match status" value="1"/>
</dbReference>
<evidence type="ECO:0000256" key="9">
    <source>
        <dbReference type="ARBA" id="ARBA00022967"/>
    </source>
</evidence>
<evidence type="ECO:0000256" key="1">
    <source>
        <dbReference type="ARBA" id="ARBA00004651"/>
    </source>
</evidence>
<dbReference type="InterPro" id="IPR050510">
    <property type="entry name" value="Cation_transp_ATPase_P-type"/>
</dbReference>
<evidence type="ECO:0000256" key="8">
    <source>
        <dbReference type="ARBA" id="ARBA00022842"/>
    </source>
</evidence>
<gene>
    <name evidence="14" type="primary">pacL</name>
    <name evidence="14" type="ORF">DAMNIGENAA_24960</name>
</gene>
<keyword evidence="5 12" id="KW-0812">Transmembrane</keyword>
<dbReference type="Pfam" id="PF00690">
    <property type="entry name" value="Cation_ATPase_N"/>
    <property type="match status" value="1"/>
</dbReference>
<dbReference type="InterPro" id="IPR023298">
    <property type="entry name" value="ATPase_P-typ_TM_dom_sf"/>
</dbReference>
<accession>A0A9W6FUE4</accession>
<evidence type="ECO:0000259" key="13">
    <source>
        <dbReference type="SMART" id="SM00831"/>
    </source>
</evidence>
<dbReference type="SMART" id="SM00831">
    <property type="entry name" value="Cation_ATPase_N"/>
    <property type="match status" value="1"/>
</dbReference>
<keyword evidence="6" id="KW-0547">Nucleotide-binding</keyword>
<dbReference type="GO" id="GO:1902600">
    <property type="term" value="P:proton transmembrane transport"/>
    <property type="evidence" value="ECO:0007669"/>
    <property type="project" value="TreeGrafter"/>
</dbReference>
<sequence length="990" mass="108344">MKSPFTTNGREIREEFHKNSKFFSVPSVVNNETLESANSIQYEGRKLMNGSINQYHQEDKAVSIERIPASEVYAVLGTGPEGLSRQEAEERLHLFGSNAIREVGGTSLLFKFLANFIHLMAILLWIAGLVALVAQMPQLAVSIWTVNLINGAFSFWQEYKAEKATEAMRRLLPVYARVLRDGEMQRIQAQELVPGDVLLLAEGDRISADARLVEDAELRVDQSTLTGESLQVRKTSDATKTKSPTRSEVQNIVFTGTSVVSGAGKAVVFATGMETEFGKIARFTQSLGGEASPLQKEMQRVTKLVTAIAVSIGFAFFLLAVVLAGVDLAESFIFGMGMIVAFVPEGLLPTVTLSLAMGVQRMAKRNALIKRLSSVETLGSTSVICTDKTGTLTQNEMTVRNIWLAGRSLSVTGTGYAPEGQILFAGRSLAVSEESDLCRLLLAAGLCNNARLLPPDSETPRWTILGDPTEGALLVLVQKAGLDLDSLRQKIPRLRELPFESRRRRMSTIHRADRSSMAVYVKGAPREVLGRSTRVFMNGSEEPLPGPLREQIMRANDAYARGGLRVLAVAQRTIVESSSGPGLRLSEYTPETVERELTFLGLIAMMDPPRPEVSEAVEKCHRAGIRIIMITGDYGLTGESIARRIGIIREDDSKVLSGADLDAMDDETLKEALQGEVLFARAAPEHKLRIVTALQSMGHVVAVTGDGVNDAPALKKADIGVAMGISGTDVAREASDMILIDDNFASIVNAIEEGRAVYANIKKFTAYIFTSNTPEAVPFILFALSRARIPLALNVMHILAVDLGTDLAPALALGAEPPEPGLMENPPRSLKEHVITRSLLLRAYLWLGPLQSLAVMAAFYFQYWTHGYWGQWLNLPSSGTLYESATAMALACVVTTQIGNLFAQRTERSSVFRIGLFGNRLVWIGIVSELMIIFMVVYVPPLQDIVGTAAFSPGNWLFLFMWAPLLFIADECRKALLRTWERKKLYGGNA</sequence>
<comment type="subcellular location">
    <subcellularLocation>
        <location evidence="1">Cell membrane</location>
        <topology evidence="1">Multi-pass membrane protein</topology>
    </subcellularLocation>
</comment>
<evidence type="ECO:0000256" key="12">
    <source>
        <dbReference type="SAM" id="Phobius"/>
    </source>
</evidence>
<feature type="transmembrane region" description="Helical" evidence="12">
    <location>
        <begin position="304"/>
        <end position="326"/>
    </location>
</feature>
<proteinExistence type="inferred from homology"/>
<dbReference type="RefSeq" id="WP_281794602.1">
    <property type="nucleotide sequence ID" value="NZ_BSDR01000001.1"/>
</dbReference>
<dbReference type="InterPro" id="IPR044492">
    <property type="entry name" value="P_typ_ATPase_HD_dom"/>
</dbReference>
<dbReference type="GO" id="GO:0016887">
    <property type="term" value="F:ATP hydrolysis activity"/>
    <property type="evidence" value="ECO:0007669"/>
    <property type="project" value="InterPro"/>
</dbReference>
<organism evidence="14 15">
    <name type="scientific">Desulforhabdus amnigena</name>
    <dbReference type="NCBI Taxonomy" id="40218"/>
    <lineage>
        <taxon>Bacteria</taxon>
        <taxon>Pseudomonadati</taxon>
        <taxon>Thermodesulfobacteriota</taxon>
        <taxon>Syntrophobacteria</taxon>
        <taxon>Syntrophobacterales</taxon>
        <taxon>Syntrophobacteraceae</taxon>
        <taxon>Desulforhabdus</taxon>
    </lineage>
</organism>
<dbReference type="Pfam" id="PF13246">
    <property type="entry name" value="Cation_ATPase"/>
    <property type="match status" value="1"/>
</dbReference>
<keyword evidence="4" id="KW-0597">Phosphoprotein</keyword>
<dbReference type="InterPro" id="IPR023299">
    <property type="entry name" value="ATPase_P-typ_cyto_dom_N"/>
</dbReference>
<evidence type="ECO:0000256" key="6">
    <source>
        <dbReference type="ARBA" id="ARBA00022741"/>
    </source>
</evidence>
<dbReference type="GO" id="GO:0005524">
    <property type="term" value="F:ATP binding"/>
    <property type="evidence" value="ECO:0007669"/>
    <property type="project" value="UniProtKB-KW"/>
</dbReference>
<dbReference type="FunFam" id="3.40.50.1000:FF:000028">
    <property type="entry name" value="Calcium-transporting P-type ATPase, putative"/>
    <property type="match status" value="1"/>
</dbReference>
<evidence type="ECO:0000256" key="7">
    <source>
        <dbReference type="ARBA" id="ARBA00022840"/>
    </source>
</evidence>